<dbReference type="EMBL" id="JBBDHC010000003">
    <property type="protein sequence ID" value="MEJ1248623.1"/>
    <property type="molecule type" value="Genomic_DNA"/>
</dbReference>
<dbReference type="AlphaFoldDB" id="A0AAW9R320"/>
<evidence type="ECO:0000313" key="2">
    <source>
        <dbReference type="Proteomes" id="UP001364472"/>
    </source>
</evidence>
<evidence type="ECO:0000313" key="1">
    <source>
        <dbReference type="EMBL" id="MEJ1248623.1"/>
    </source>
</evidence>
<keyword evidence="2" id="KW-1185">Reference proteome</keyword>
<name>A0AAW9R320_9GAMM</name>
<dbReference type="RefSeq" id="WP_337334343.1">
    <property type="nucleotide sequence ID" value="NZ_JBBDHC010000003.1"/>
</dbReference>
<evidence type="ECO:0008006" key="3">
    <source>
        <dbReference type="Google" id="ProtNLM"/>
    </source>
</evidence>
<gene>
    <name evidence="1" type="ORF">WB794_02900</name>
</gene>
<proteinExistence type="predicted"/>
<dbReference type="InterPro" id="IPR036280">
    <property type="entry name" value="Multihaem_cyt_sf"/>
</dbReference>
<comment type="caution">
    <text evidence="1">The sequence shown here is derived from an EMBL/GenBank/DDBJ whole genome shotgun (WGS) entry which is preliminary data.</text>
</comment>
<sequence length="623" mass="65941">MLALGTLTARAEPAPNWWSVANLLSPVGGTDFTPHGTQPGLLFPLQPAGSCGGCHGAANSSQQQYRPASTWGGSMMAQAMRDPLFWAALDVANADVPGVGDFCLRCHTPAGWYGGRVSKTGGGGQVSDLAKGAAGCLLEGTLDATDFNSDYEGVACHYCHRLSPEGPNGEPVRIGNGDAWVDDTECNGSDGEPCRRGPYSYAPGGFGPPHPWSQSAFHADGAVCGGCHDVSSPDLGTGPFKTLKLDDGTDTGQPFPIERTYSEWEQSAYAQSGDPNARACQGCHMPDSQDPNASAAVGGPNRSGNLPVHAFAGGNTWIPQIIRGEYSDTSAIPGSSGGIGRQAELTNTVEWARQMLASAAALEATLTAYTAPSATTPGSLGARITVTNRSGHKLPSGYGEGRRMWLNLQVKDAASALVFESAAYDIASATLDQDPQARVYEVLQGIWNRNGTGTCDVKDDQGRPIFHFALNDCVVKDNRIPPLGFRPATAVDPNGYQLRPVAHVYPETTPGSGVLVNHDQADYVVTLPAGAQAPFTVTARLYYQTSSREYIEFLRNQAVERGFAGENLLCAGGPNRPAVVGPKDQTRGQFMHALWETYGKSPPELIQSIHLAVPTEIFRDGFE</sequence>
<dbReference type="Proteomes" id="UP001364472">
    <property type="component" value="Unassembled WGS sequence"/>
</dbReference>
<dbReference type="SUPFAM" id="SSF48695">
    <property type="entry name" value="Multiheme cytochromes"/>
    <property type="match status" value="1"/>
</dbReference>
<accession>A0AAW9R320</accession>
<organism evidence="1 2">
    <name type="scientific">Denitratimonas tolerans</name>
    <dbReference type="NCBI Taxonomy" id="1338420"/>
    <lineage>
        <taxon>Bacteria</taxon>
        <taxon>Pseudomonadati</taxon>
        <taxon>Pseudomonadota</taxon>
        <taxon>Gammaproteobacteria</taxon>
        <taxon>Lysobacterales</taxon>
        <taxon>Lysobacteraceae</taxon>
        <taxon>Denitratimonas</taxon>
    </lineage>
</organism>
<protein>
    <recommendedName>
        <fullName evidence="3">Cytochrome c-552/4 domain-containing protein</fullName>
    </recommendedName>
</protein>
<reference evidence="1 2" key="1">
    <citation type="journal article" date="2016" name="Antonie Van Leeuwenhoek">
        <title>Denitratimonas tolerans gen. nov., sp. nov., a denitrifying bacterium isolated from a bioreactor for tannery wastewater treatment.</title>
        <authorList>
            <person name="Han S.I."/>
            <person name="Kim J.O."/>
            <person name="Lee Y.R."/>
            <person name="Ekpeghere K.I."/>
            <person name="Koh S.C."/>
            <person name="Whang K.S."/>
        </authorList>
    </citation>
    <scope>NUCLEOTIDE SEQUENCE [LARGE SCALE GENOMIC DNA]</scope>
    <source>
        <strain evidence="1 2">KACC 17565</strain>
    </source>
</reference>
<dbReference type="Gene3D" id="1.10.1130.10">
    <property type="entry name" value="Flavocytochrome C3, Chain A"/>
    <property type="match status" value="1"/>
</dbReference>